<dbReference type="PROSITE" id="PS51186">
    <property type="entry name" value="GNAT"/>
    <property type="match status" value="1"/>
</dbReference>
<organism evidence="4">
    <name type="scientific">Candidatus Methanophagaceae archaeon ANME-1 ERB6</name>
    <dbReference type="NCBI Taxonomy" id="2759912"/>
    <lineage>
        <taxon>Archaea</taxon>
        <taxon>Methanobacteriati</taxon>
        <taxon>Methanobacteriota</taxon>
        <taxon>Stenosarchaea group</taxon>
        <taxon>Methanomicrobia</taxon>
        <taxon>Candidatus Methanophagales</taxon>
        <taxon>Candidatus Methanophagaceae</taxon>
    </lineage>
</organism>
<sequence>MGSREIRKAVETDLQDIIRLWKRNIRTINTASDIADLFHPFKKYYLVAVYMDADAGTANNGRLEGRGRERVIGFVGGAIRSGHGHISGIAMDREYRMKGVGKQLLKMVGAEFLADGFEQITLEVRKSNRNAIRFYKKNGYKKSYDIKGYYADGEDAIVYEKKI</sequence>
<dbReference type="SUPFAM" id="SSF55729">
    <property type="entry name" value="Acyl-CoA N-acyltransferases (Nat)"/>
    <property type="match status" value="1"/>
</dbReference>
<dbReference type="Pfam" id="PF00583">
    <property type="entry name" value="Acetyltransf_1"/>
    <property type="match status" value="1"/>
</dbReference>
<protein>
    <recommendedName>
        <fullName evidence="3">N-acetyltransferase domain-containing protein</fullName>
    </recommendedName>
</protein>
<reference evidence="4" key="1">
    <citation type="submission" date="2020-06" db="EMBL/GenBank/DDBJ databases">
        <title>Unique genomic features of the anaerobic methanotrophic archaea.</title>
        <authorList>
            <person name="Chadwick G.L."/>
            <person name="Skennerton C.T."/>
            <person name="Laso-Perez R."/>
            <person name="Leu A.O."/>
            <person name="Speth D.R."/>
            <person name="Yu H."/>
            <person name="Morgan-Lang C."/>
            <person name="Hatzenpichler R."/>
            <person name="Goudeau D."/>
            <person name="Malmstrom R."/>
            <person name="Brazelton W.J."/>
            <person name="Woyke T."/>
            <person name="Hallam S.J."/>
            <person name="Tyson G.W."/>
            <person name="Wegener G."/>
            <person name="Boetius A."/>
            <person name="Orphan V."/>
        </authorList>
    </citation>
    <scope>NUCLEOTIDE SEQUENCE</scope>
</reference>
<gene>
    <name evidence="4" type="ORF">CBNPKNJC_00025</name>
</gene>
<evidence type="ECO:0000259" key="3">
    <source>
        <dbReference type="PROSITE" id="PS51186"/>
    </source>
</evidence>
<accession>A0A7G9YU26</accession>
<dbReference type="InterPro" id="IPR050680">
    <property type="entry name" value="YpeA/RimI_acetyltransf"/>
</dbReference>
<dbReference type="PANTHER" id="PTHR43420">
    <property type="entry name" value="ACETYLTRANSFERASE"/>
    <property type="match status" value="1"/>
</dbReference>
<dbReference type="AlphaFoldDB" id="A0A7G9YU26"/>
<keyword evidence="2" id="KW-0012">Acyltransferase</keyword>
<evidence type="ECO:0000256" key="2">
    <source>
        <dbReference type="ARBA" id="ARBA00023315"/>
    </source>
</evidence>
<evidence type="ECO:0000313" key="4">
    <source>
        <dbReference type="EMBL" id="QNO51510.1"/>
    </source>
</evidence>
<feature type="domain" description="N-acetyltransferase" evidence="3">
    <location>
        <begin position="4"/>
        <end position="163"/>
    </location>
</feature>
<dbReference type="PANTHER" id="PTHR43420:SF12">
    <property type="entry name" value="N-ACETYLTRANSFERASE DOMAIN-CONTAINING PROTEIN"/>
    <property type="match status" value="1"/>
</dbReference>
<dbReference type="EMBL" id="MT631471">
    <property type="protein sequence ID" value="QNO51510.1"/>
    <property type="molecule type" value="Genomic_DNA"/>
</dbReference>
<dbReference type="Gene3D" id="3.40.630.30">
    <property type="match status" value="1"/>
</dbReference>
<name>A0A7G9YU26_9EURY</name>
<proteinExistence type="predicted"/>
<dbReference type="CDD" id="cd04301">
    <property type="entry name" value="NAT_SF"/>
    <property type="match status" value="1"/>
</dbReference>
<evidence type="ECO:0000256" key="1">
    <source>
        <dbReference type="ARBA" id="ARBA00022679"/>
    </source>
</evidence>
<keyword evidence="1" id="KW-0808">Transferase</keyword>
<dbReference type="GO" id="GO:0016747">
    <property type="term" value="F:acyltransferase activity, transferring groups other than amino-acyl groups"/>
    <property type="evidence" value="ECO:0007669"/>
    <property type="project" value="InterPro"/>
</dbReference>
<dbReference type="InterPro" id="IPR016181">
    <property type="entry name" value="Acyl_CoA_acyltransferase"/>
</dbReference>
<dbReference type="InterPro" id="IPR000182">
    <property type="entry name" value="GNAT_dom"/>
</dbReference>